<gene>
    <name evidence="2" type="ORF">K444DRAFT_625111</name>
</gene>
<accession>A0A2J6TR86</accession>
<dbReference type="InParanoid" id="A0A2J6TR86"/>
<evidence type="ECO:0000256" key="1">
    <source>
        <dbReference type="SAM" id="MobiDB-lite"/>
    </source>
</evidence>
<feature type="compositionally biased region" description="Basic and acidic residues" evidence="1">
    <location>
        <begin position="28"/>
        <end position="39"/>
    </location>
</feature>
<evidence type="ECO:0000313" key="2">
    <source>
        <dbReference type="EMBL" id="PMD65541.1"/>
    </source>
</evidence>
<dbReference type="EMBL" id="KZ613746">
    <property type="protein sequence ID" value="PMD65541.1"/>
    <property type="molecule type" value="Genomic_DNA"/>
</dbReference>
<dbReference type="GeneID" id="36590555"/>
<reference evidence="2 3" key="1">
    <citation type="submission" date="2016-04" db="EMBL/GenBank/DDBJ databases">
        <title>A degradative enzymes factory behind the ericoid mycorrhizal symbiosis.</title>
        <authorList>
            <consortium name="DOE Joint Genome Institute"/>
            <person name="Martino E."/>
            <person name="Morin E."/>
            <person name="Grelet G."/>
            <person name="Kuo A."/>
            <person name="Kohler A."/>
            <person name="Daghino S."/>
            <person name="Barry K."/>
            <person name="Choi C."/>
            <person name="Cichocki N."/>
            <person name="Clum A."/>
            <person name="Copeland A."/>
            <person name="Hainaut M."/>
            <person name="Haridas S."/>
            <person name="Labutti K."/>
            <person name="Lindquist E."/>
            <person name="Lipzen A."/>
            <person name="Khouja H.-R."/>
            <person name="Murat C."/>
            <person name="Ohm R."/>
            <person name="Olson A."/>
            <person name="Spatafora J."/>
            <person name="Veneault-Fourrey C."/>
            <person name="Henrissat B."/>
            <person name="Grigoriev I."/>
            <person name="Martin F."/>
            <person name="Perotto S."/>
        </authorList>
    </citation>
    <scope>NUCLEOTIDE SEQUENCE [LARGE SCALE GENOMIC DNA]</scope>
    <source>
        <strain evidence="2 3">E</strain>
    </source>
</reference>
<sequence length="155" mass="17050">MQMQMQMQKQKQVTLLPLMLWCTTRRDNIRNEQSRDPKNGPKGSPSTAAWSGLERGLVGSQPLSKASRMVPEANAKWRHQGSGHPSAGKPASRREVNSAAVLEYPALHAANPHRSNPEQRLWDYYWRAAGSPAAVLAMLSTMMNANAAAPMGVMT</sequence>
<keyword evidence="3" id="KW-1185">Reference proteome</keyword>
<organism evidence="2 3">
    <name type="scientific">Hyaloscypha bicolor E</name>
    <dbReference type="NCBI Taxonomy" id="1095630"/>
    <lineage>
        <taxon>Eukaryota</taxon>
        <taxon>Fungi</taxon>
        <taxon>Dikarya</taxon>
        <taxon>Ascomycota</taxon>
        <taxon>Pezizomycotina</taxon>
        <taxon>Leotiomycetes</taxon>
        <taxon>Helotiales</taxon>
        <taxon>Hyaloscyphaceae</taxon>
        <taxon>Hyaloscypha</taxon>
        <taxon>Hyaloscypha bicolor</taxon>
    </lineage>
</organism>
<protein>
    <submittedName>
        <fullName evidence="2">Uncharacterized protein</fullName>
    </submittedName>
</protein>
<proteinExistence type="predicted"/>
<dbReference type="AlphaFoldDB" id="A0A2J6TR86"/>
<dbReference type="RefSeq" id="XP_024742445.1">
    <property type="nucleotide sequence ID" value="XM_024882478.1"/>
</dbReference>
<evidence type="ECO:0000313" key="3">
    <source>
        <dbReference type="Proteomes" id="UP000235371"/>
    </source>
</evidence>
<dbReference type="Proteomes" id="UP000235371">
    <property type="component" value="Unassembled WGS sequence"/>
</dbReference>
<feature type="region of interest" description="Disordered" evidence="1">
    <location>
        <begin position="28"/>
        <end position="97"/>
    </location>
</feature>
<name>A0A2J6TR86_9HELO</name>